<dbReference type="VEuPathDB" id="FungiDB:PSTT_01005"/>
<name>A0A2S4W541_9BASI</name>
<dbReference type="EMBL" id="PKSL01000005">
    <property type="protein sequence ID" value="POW16880.1"/>
    <property type="molecule type" value="Genomic_DNA"/>
</dbReference>
<organism evidence="2 3">
    <name type="scientific">Puccinia striiformis</name>
    <dbReference type="NCBI Taxonomy" id="27350"/>
    <lineage>
        <taxon>Eukaryota</taxon>
        <taxon>Fungi</taxon>
        <taxon>Dikarya</taxon>
        <taxon>Basidiomycota</taxon>
        <taxon>Pucciniomycotina</taxon>
        <taxon>Pucciniomycetes</taxon>
        <taxon>Pucciniales</taxon>
        <taxon>Pucciniaceae</taxon>
        <taxon>Puccinia</taxon>
    </lineage>
</organism>
<dbReference type="Proteomes" id="UP000239156">
    <property type="component" value="Unassembled WGS sequence"/>
</dbReference>
<keyword evidence="3" id="KW-1185">Reference proteome</keyword>
<comment type="caution">
    <text evidence="2">The sequence shown here is derived from an EMBL/GenBank/DDBJ whole genome shotgun (WGS) entry which is preliminary data.</text>
</comment>
<feature type="chain" id="PRO_5015540997" evidence="1">
    <location>
        <begin position="22"/>
        <end position="209"/>
    </location>
</feature>
<sequence length="209" mass="23303">MVAFNFGVIAASLLAIASVAADPNNERLVARKLSPEAQTKGRVSDKLDSLGKNLKWLDDAVNQENLNSRVARERMAGYYQLFRDSFQYARECGSLCFQSGSVKPTINPGERLCLRSIQADESAGQGCVTEIRIGSLHRFESLFCLRYFGGSIYRWIHSRRYPILQPPAPKLCRFYGEGGIPPDSRSCYPNAASMNLDLLVFTLNLSILQ</sequence>
<accession>A0A2S4W541</accession>
<dbReference type="AlphaFoldDB" id="A0A2S4W541"/>
<evidence type="ECO:0000313" key="2">
    <source>
        <dbReference type="EMBL" id="POW16880.1"/>
    </source>
</evidence>
<protein>
    <submittedName>
        <fullName evidence="2">Uncharacterized protein</fullName>
    </submittedName>
</protein>
<keyword evidence="1" id="KW-0732">Signal</keyword>
<dbReference type="VEuPathDB" id="FungiDB:PSHT_10657"/>
<reference evidence="2" key="1">
    <citation type="submission" date="2017-12" db="EMBL/GenBank/DDBJ databases">
        <title>Gene loss provides genomic basis for host adaptation in cereal stripe rust fungi.</title>
        <authorList>
            <person name="Xia C."/>
        </authorList>
    </citation>
    <scope>NUCLEOTIDE SEQUENCE [LARGE SCALE GENOMIC DNA]</scope>
    <source>
        <strain evidence="2">93-210</strain>
    </source>
</reference>
<evidence type="ECO:0000313" key="3">
    <source>
        <dbReference type="Proteomes" id="UP000239156"/>
    </source>
</evidence>
<gene>
    <name evidence="2" type="ORF">PSTT_01005</name>
</gene>
<feature type="signal peptide" evidence="1">
    <location>
        <begin position="1"/>
        <end position="21"/>
    </location>
</feature>
<evidence type="ECO:0000256" key="1">
    <source>
        <dbReference type="SAM" id="SignalP"/>
    </source>
</evidence>
<proteinExistence type="predicted"/>